<organism evidence="1 2">
    <name type="scientific">Knoellia locipacati</name>
    <dbReference type="NCBI Taxonomy" id="882824"/>
    <lineage>
        <taxon>Bacteria</taxon>
        <taxon>Bacillati</taxon>
        <taxon>Actinomycetota</taxon>
        <taxon>Actinomycetes</taxon>
        <taxon>Micrococcales</taxon>
        <taxon>Intrasporangiaceae</taxon>
        <taxon>Knoellia</taxon>
    </lineage>
</organism>
<protein>
    <recommendedName>
        <fullName evidence="3">Glycosyl transferase</fullName>
    </recommendedName>
</protein>
<keyword evidence="2" id="KW-1185">Reference proteome</keyword>
<proteinExistence type="predicted"/>
<sequence length="355" mass="37706">MRLLVASANFAGQGRAWAHSAATLPGVSATSLAVEDPTGLTLPAHRSVSKEDFADPAWAADNEAWVRTFTHVLIEAGRPVTGQVHGLDAAGDDAVLREAGITVAMVAHGSDVRRPDRHEQVEPDSPFPRVSAKVRATRQKYADRIAPLMDGCEWSFVSTPDLVDDVPRARWLPVVVDVERWSSEPIAVREPGDPPVVSHIPSNAMWKGTELVEPTLERLGAEGSIRYQPVRGVPQPEMPAAIAAAEIVLDQFSLGSYGVAAVEAMAAGRVVVGHVRPEVRARVLAETGLELPIVQARAGEVADVLADLASDPARCRQLGEDGVVFARAVHDGRASAAVLEDYLLGAPAARRVAGA</sequence>
<accession>A0A512SWH2</accession>
<reference evidence="1 2" key="1">
    <citation type="submission" date="2019-07" db="EMBL/GenBank/DDBJ databases">
        <title>Whole genome shotgun sequence of Knoellia locipacati NBRC 109775.</title>
        <authorList>
            <person name="Hosoyama A."/>
            <person name="Uohara A."/>
            <person name="Ohji S."/>
            <person name="Ichikawa N."/>
        </authorList>
    </citation>
    <scope>NUCLEOTIDE SEQUENCE [LARGE SCALE GENOMIC DNA]</scope>
    <source>
        <strain evidence="1 2">NBRC 109775</strain>
    </source>
</reference>
<comment type="caution">
    <text evidence="1">The sequence shown here is derived from an EMBL/GenBank/DDBJ whole genome shotgun (WGS) entry which is preliminary data.</text>
</comment>
<evidence type="ECO:0008006" key="3">
    <source>
        <dbReference type="Google" id="ProtNLM"/>
    </source>
</evidence>
<gene>
    <name evidence="1" type="ORF">KLO01_03590</name>
</gene>
<evidence type="ECO:0000313" key="1">
    <source>
        <dbReference type="EMBL" id="GEQ12312.1"/>
    </source>
</evidence>
<dbReference type="Proteomes" id="UP000321793">
    <property type="component" value="Unassembled WGS sequence"/>
</dbReference>
<dbReference type="EMBL" id="BKBA01000003">
    <property type="protein sequence ID" value="GEQ12312.1"/>
    <property type="molecule type" value="Genomic_DNA"/>
</dbReference>
<name>A0A512SWH2_9MICO</name>
<dbReference type="Gene3D" id="3.40.50.2000">
    <property type="entry name" value="Glycogen Phosphorylase B"/>
    <property type="match status" value="1"/>
</dbReference>
<dbReference type="SUPFAM" id="SSF53756">
    <property type="entry name" value="UDP-Glycosyltransferase/glycogen phosphorylase"/>
    <property type="match status" value="1"/>
</dbReference>
<evidence type="ECO:0000313" key="2">
    <source>
        <dbReference type="Proteomes" id="UP000321793"/>
    </source>
</evidence>
<dbReference type="AlphaFoldDB" id="A0A512SWH2"/>